<evidence type="ECO:0000259" key="2">
    <source>
        <dbReference type="Pfam" id="PF00185"/>
    </source>
</evidence>
<reference evidence="4" key="1">
    <citation type="submission" date="2020-05" db="EMBL/GenBank/DDBJ databases">
        <authorList>
            <person name="Chiriac C."/>
            <person name="Salcher M."/>
            <person name="Ghai R."/>
            <person name="Kavagutti S V."/>
        </authorList>
    </citation>
    <scope>NUCLEOTIDE SEQUENCE</scope>
</reference>
<dbReference type="Pfam" id="PF00185">
    <property type="entry name" value="OTCace"/>
    <property type="match status" value="1"/>
</dbReference>
<dbReference type="NCBIfam" id="TIGR00658">
    <property type="entry name" value="orni_carb_tr"/>
    <property type="match status" value="1"/>
</dbReference>
<dbReference type="GO" id="GO:0004585">
    <property type="term" value="F:ornithine carbamoyltransferase activity"/>
    <property type="evidence" value="ECO:0007669"/>
    <property type="project" value="UniProtKB-ARBA"/>
</dbReference>
<organism evidence="4">
    <name type="scientific">freshwater metagenome</name>
    <dbReference type="NCBI Taxonomy" id="449393"/>
    <lineage>
        <taxon>unclassified sequences</taxon>
        <taxon>metagenomes</taxon>
        <taxon>ecological metagenomes</taxon>
    </lineage>
</organism>
<dbReference type="EMBL" id="CAESAN010000040">
    <property type="protein sequence ID" value="CAB4341702.1"/>
    <property type="molecule type" value="Genomic_DNA"/>
</dbReference>
<evidence type="ECO:0000256" key="1">
    <source>
        <dbReference type="ARBA" id="ARBA00022679"/>
    </source>
</evidence>
<dbReference type="GO" id="GO:0042450">
    <property type="term" value="P:L-arginine biosynthetic process via ornithine"/>
    <property type="evidence" value="ECO:0007669"/>
    <property type="project" value="TreeGrafter"/>
</dbReference>
<dbReference type="FunFam" id="3.40.50.1370:FF:000008">
    <property type="entry name" value="Ornithine carbamoyltransferase"/>
    <property type="match status" value="1"/>
</dbReference>
<dbReference type="PANTHER" id="PTHR45753">
    <property type="entry name" value="ORNITHINE CARBAMOYLTRANSFERASE, MITOCHONDRIAL"/>
    <property type="match status" value="1"/>
</dbReference>
<dbReference type="SUPFAM" id="SSF53671">
    <property type="entry name" value="Aspartate/ornithine carbamoyltransferase"/>
    <property type="match status" value="1"/>
</dbReference>
<dbReference type="PROSITE" id="PS00097">
    <property type="entry name" value="CARBAMOYLTRANSFERASE"/>
    <property type="match status" value="1"/>
</dbReference>
<proteinExistence type="predicted"/>
<keyword evidence="1" id="KW-0808">Transferase</keyword>
<dbReference type="PANTHER" id="PTHR45753:SF3">
    <property type="entry name" value="ORNITHINE TRANSCARBAMYLASE, MITOCHONDRIAL"/>
    <property type="match status" value="1"/>
</dbReference>
<sequence>MPRHFLTGEELDRDQLLALLERAHELKAAPGSSSALAGKSVALIFEKPSTRTRLSYEVGVTELGGHAVVLRPGEMQLSRGESIADTARILSGQVAAVGVRTGPDSLIEELAGEGSIPVFNMLTELHHPSQAIADLMTLQEAFPDRPLDELRLAYVGDGNNVARSLAIVGSIAGLDVVVASPAGYELEAEAGGERSSDPLVAVAGADAVYTDVWVSMGDEQTADARRAALAPFRIDGELLALANSGAVALHCLPAHPGEEITAEVLYGPSQKIWDQAENRRHAQKALLEWLLEVG</sequence>
<protein>
    <submittedName>
        <fullName evidence="4">Unannotated protein</fullName>
    </submittedName>
</protein>
<dbReference type="PRINTS" id="PR00102">
    <property type="entry name" value="OTCASE"/>
</dbReference>
<gene>
    <name evidence="4" type="ORF">UFOPK3547_00634</name>
</gene>
<dbReference type="GO" id="GO:0019240">
    <property type="term" value="P:citrulline biosynthetic process"/>
    <property type="evidence" value="ECO:0007669"/>
    <property type="project" value="TreeGrafter"/>
</dbReference>
<dbReference type="InterPro" id="IPR002292">
    <property type="entry name" value="Orn/put_carbamltrans"/>
</dbReference>
<feature type="domain" description="Aspartate/ornithine carbamoyltransferase carbamoyl-P binding" evidence="3">
    <location>
        <begin position="3"/>
        <end position="140"/>
    </location>
</feature>
<dbReference type="AlphaFoldDB" id="A0A6J5ZKL1"/>
<feature type="domain" description="Aspartate/ornithine carbamoyltransferase Asp/Orn-binding" evidence="2">
    <location>
        <begin position="149"/>
        <end position="290"/>
    </location>
</feature>
<evidence type="ECO:0000313" key="4">
    <source>
        <dbReference type="EMBL" id="CAB4341702.1"/>
    </source>
</evidence>
<evidence type="ECO:0000259" key="3">
    <source>
        <dbReference type="Pfam" id="PF02729"/>
    </source>
</evidence>
<dbReference type="InterPro" id="IPR006131">
    <property type="entry name" value="Asp_carbamoyltransf_Asp/Orn-bd"/>
</dbReference>
<dbReference type="InterPro" id="IPR006132">
    <property type="entry name" value="Asp/Orn_carbamoyltranf_P-bd"/>
</dbReference>
<dbReference type="InterPro" id="IPR006130">
    <property type="entry name" value="Asp/Orn_carbamoylTrfase"/>
</dbReference>
<dbReference type="Gene3D" id="3.40.50.1370">
    <property type="entry name" value="Aspartate/ornithine carbamoyltransferase"/>
    <property type="match status" value="2"/>
</dbReference>
<name>A0A6J5ZKL1_9ZZZZ</name>
<dbReference type="InterPro" id="IPR036901">
    <property type="entry name" value="Asp/Orn_carbamoylTrfase_sf"/>
</dbReference>
<dbReference type="GO" id="GO:0016597">
    <property type="term" value="F:amino acid binding"/>
    <property type="evidence" value="ECO:0007669"/>
    <property type="project" value="InterPro"/>
</dbReference>
<dbReference type="NCBIfam" id="NF001986">
    <property type="entry name" value="PRK00779.1"/>
    <property type="match status" value="1"/>
</dbReference>
<accession>A0A6J5ZKL1</accession>
<dbReference type="Pfam" id="PF02729">
    <property type="entry name" value="OTCace_N"/>
    <property type="match status" value="1"/>
</dbReference>
<dbReference type="PRINTS" id="PR00100">
    <property type="entry name" value="AOTCASE"/>
</dbReference>